<evidence type="ECO:0000256" key="3">
    <source>
        <dbReference type="PROSITE-ProRule" id="PRU00221"/>
    </source>
</evidence>
<evidence type="ECO:0000313" key="5">
    <source>
        <dbReference type="EMBL" id="KAK4123181.1"/>
    </source>
</evidence>
<dbReference type="InterPro" id="IPR036322">
    <property type="entry name" value="WD40_repeat_dom_sf"/>
</dbReference>
<dbReference type="Gene3D" id="2.130.10.10">
    <property type="entry name" value="YVTN repeat-like/Quinoprotein amine dehydrogenase"/>
    <property type="match status" value="1"/>
</dbReference>
<keyword evidence="6" id="KW-1185">Reference proteome</keyword>
<feature type="region of interest" description="Disordered" evidence="4">
    <location>
        <begin position="1"/>
        <end position="26"/>
    </location>
</feature>
<dbReference type="PROSITE" id="PS50082">
    <property type="entry name" value="WD_REPEATS_2"/>
    <property type="match status" value="3"/>
</dbReference>
<sequence length="353" mass="37816">MAFGKGKSLTSAANGQKDRDVDFPKGPEDTVSALRWSPVANYLAAASWDGKVYIYDATNSTSSATIKGVAAITVGAPVLDCDFSKDGTIAIGAAADRKIYLMDLNSSQTMTLEAHTSPVRSVRFVTIPATNAPVIASGSWDKTVRYWDMRQPQPIAALQLPERVYAMDAAGPLLAAGTADNHLHLIDLHANPLHIWKSVKSPLSPKISSVSVSADGSRWAIGGIEGRAAAQVANEKDKSLSNLTFKCHREASTSAKNQTDVYAVNAVCYSPAHKDVLATAGSDGTYSVWDVVARHRLRSFPKVSGPVTALSFSRDGMALAYAVGYDWSKGYQHSKADAEKKIVLHCFDEALKK</sequence>
<comment type="caution">
    <text evidence="5">The sequence shown here is derived from an EMBL/GenBank/DDBJ whole genome shotgun (WGS) entry which is preliminary data.</text>
</comment>
<keyword evidence="1 3" id="KW-0853">WD repeat</keyword>
<name>A0AAN6U0R0_9PEZI</name>
<evidence type="ECO:0000256" key="1">
    <source>
        <dbReference type="ARBA" id="ARBA00022574"/>
    </source>
</evidence>
<feature type="repeat" description="WD" evidence="3">
    <location>
        <begin position="24"/>
        <end position="65"/>
    </location>
</feature>
<dbReference type="InterPro" id="IPR020472">
    <property type="entry name" value="WD40_PAC1"/>
</dbReference>
<dbReference type="PROSITE" id="PS50294">
    <property type="entry name" value="WD_REPEATS_REGION"/>
    <property type="match status" value="1"/>
</dbReference>
<dbReference type="PANTHER" id="PTHR10971">
    <property type="entry name" value="MRNA EXPORT FACTOR AND BUB3"/>
    <property type="match status" value="1"/>
</dbReference>
<dbReference type="GeneID" id="87824210"/>
<organism evidence="5 6">
    <name type="scientific">Parathielavia appendiculata</name>
    <dbReference type="NCBI Taxonomy" id="2587402"/>
    <lineage>
        <taxon>Eukaryota</taxon>
        <taxon>Fungi</taxon>
        <taxon>Dikarya</taxon>
        <taxon>Ascomycota</taxon>
        <taxon>Pezizomycotina</taxon>
        <taxon>Sordariomycetes</taxon>
        <taxon>Sordariomycetidae</taxon>
        <taxon>Sordariales</taxon>
        <taxon>Chaetomiaceae</taxon>
        <taxon>Parathielavia</taxon>
    </lineage>
</organism>
<evidence type="ECO:0000256" key="4">
    <source>
        <dbReference type="SAM" id="MobiDB-lite"/>
    </source>
</evidence>
<dbReference type="Pfam" id="PF00400">
    <property type="entry name" value="WD40"/>
    <property type="match status" value="3"/>
</dbReference>
<feature type="repeat" description="WD" evidence="3">
    <location>
        <begin position="112"/>
        <end position="157"/>
    </location>
</feature>
<dbReference type="PRINTS" id="PR00320">
    <property type="entry name" value="GPROTEINBRPT"/>
</dbReference>
<reference evidence="5" key="1">
    <citation type="journal article" date="2023" name="Mol. Phylogenet. Evol.">
        <title>Genome-scale phylogeny and comparative genomics of the fungal order Sordariales.</title>
        <authorList>
            <person name="Hensen N."/>
            <person name="Bonometti L."/>
            <person name="Westerberg I."/>
            <person name="Brannstrom I.O."/>
            <person name="Guillou S."/>
            <person name="Cros-Aarteil S."/>
            <person name="Calhoun S."/>
            <person name="Haridas S."/>
            <person name="Kuo A."/>
            <person name="Mondo S."/>
            <person name="Pangilinan J."/>
            <person name="Riley R."/>
            <person name="LaButti K."/>
            <person name="Andreopoulos B."/>
            <person name="Lipzen A."/>
            <person name="Chen C."/>
            <person name="Yan M."/>
            <person name="Daum C."/>
            <person name="Ng V."/>
            <person name="Clum A."/>
            <person name="Steindorff A."/>
            <person name="Ohm R.A."/>
            <person name="Martin F."/>
            <person name="Silar P."/>
            <person name="Natvig D.O."/>
            <person name="Lalanne C."/>
            <person name="Gautier V."/>
            <person name="Ament-Velasquez S.L."/>
            <person name="Kruys A."/>
            <person name="Hutchinson M.I."/>
            <person name="Powell A.J."/>
            <person name="Barry K."/>
            <person name="Miller A.N."/>
            <person name="Grigoriev I.V."/>
            <person name="Debuchy R."/>
            <person name="Gladieux P."/>
            <person name="Hiltunen Thoren M."/>
            <person name="Johannesson H."/>
        </authorList>
    </citation>
    <scope>NUCLEOTIDE SEQUENCE</scope>
    <source>
        <strain evidence="5">CBS 731.68</strain>
    </source>
</reference>
<reference evidence="5" key="2">
    <citation type="submission" date="2023-05" db="EMBL/GenBank/DDBJ databases">
        <authorList>
            <consortium name="Lawrence Berkeley National Laboratory"/>
            <person name="Steindorff A."/>
            <person name="Hensen N."/>
            <person name="Bonometti L."/>
            <person name="Westerberg I."/>
            <person name="Brannstrom I.O."/>
            <person name="Guillou S."/>
            <person name="Cros-Aarteil S."/>
            <person name="Calhoun S."/>
            <person name="Haridas S."/>
            <person name="Kuo A."/>
            <person name="Mondo S."/>
            <person name="Pangilinan J."/>
            <person name="Riley R."/>
            <person name="Labutti K."/>
            <person name="Andreopoulos B."/>
            <person name="Lipzen A."/>
            <person name="Chen C."/>
            <person name="Yanf M."/>
            <person name="Daum C."/>
            <person name="Ng V."/>
            <person name="Clum A."/>
            <person name="Ohm R."/>
            <person name="Martin F."/>
            <person name="Silar P."/>
            <person name="Natvig D."/>
            <person name="Lalanne C."/>
            <person name="Gautier V."/>
            <person name="Ament-Velasquez S.L."/>
            <person name="Kruys A."/>
            <person name="Hutchinson M.I."/>
            <person name="Powell A.J."/>
            <person name="Barry K."/>
            <person name="Miller A.N."/>
            <person name="Grigoriev I.V."/>
            <person name="Debuchy R."/>
            <person name="Gladieux P."/>
            <person name="Thoren M.H."/>
            <person name="Johannesson H."/>
        </authorList>
    </citation>
    <scope>NUCLEOTIDE SEQUENCE</scope>
    <source>
        <strain evidence="5">CBS 731.68</strain>
    </source>
</reference>
<dbReference type="EMBL" id="MU853229">
    <property type="protein sequence ID" value="KAK4123181.1"/>
    <property type="molecule type" value="Genomic_DNA"/>
</dbReference>
<keyword evidence="2" id="KW-0677">Repeat</keyword>
<feature type="repeat" description="WD" evidence="3">
    <location>
        <begin position="264"/>
        <end position="299"/>
    </location>
</feature>
<proteinExistence type="predicted"/>
<dbReference type="RefSeq" id="XP_062646952.1">
    <property type="nucleotide sequence ID" value="XM_062787440.1"/>
</dbReference>
<gene>
    <name evidence="5" type="ORF">N657DRAFT_450096</name>
</gene>
<dbReference type="InterPro" id="IPR015943">
    <property type="entry name" value="WD40/YVTN_repeat-like_dom_sf"/>
</dbReference>
<dbReference type="InterPro" id="IPR001680">
    <property type="entry name" value="WD40_rpt"/>
</dbReference>
<dbReference type="AlphaFoldDB" id="A0AAN6U0R0"/>
<evidence type="ECO:0000313" key="6">
    <source>
        <dbReference type="Proteomes" id="UP001302602"/>
    </source>
</evidence>
<feature type="compositionally biased region" description="Basic and acidic residues" evidence="4">
    <location>
        <begin position="16"/>
        <end position="26"/>
    </location>
</feature>
<evidence type="ECO:0000256" key="2">
    <source>
        <dbReference type="ARBA" id="ARBA00022737"/>
    </source>
</evidence>
<dbReference type="SMART" id="SM00320">
    <property type="entry name" value="WD40"/>
    <property type="match status" value="6"/>
</dbReference>
<dbReference type="Proteomes" id="UP001302602">
    <property type="component" value="Unassembled WGS sequence"/>
</dbReference>
<accession>A0AAN6U0R0</accession>
<dbReference type="SUPFAM" id="SSF50978">
    <property type="entry name" value="WD40 repeat-like"/>
    <property type="match status" value="1"/>
</dbReference>
<protein>
    <submittedName>
        <fullName evidence="5">WD40 repeat-like protein</fullName>
    </submittedName>
</protein>